<dbReference type="PANTHER" id="PTHR24567:SF26">
    <property type="entry name" value="REGULATORY PROTEIN YEIL"/>
    <property type="match status" value="1"/>
</dbReference>
<sequence>MTEVLLQELSNSDINWMIATGKREEIAAGEVLLQQNEAADNLYLVLEGALTVAIPQAESDPLALAFSALEGRDTTEREIARLSSGELVGEECFLDSRAPFTVIRALEDSLVLSISQSQITAKLQQDISFAAHLYRAIAILLSNRLRSVVNQLGYSRFAQSSQIREVLFVFGELSDSDIDWIIAAGQREEIPAGRILIHKGRPVDGLYILLNGTMTVSISDDDNNPLAIVFASLDSGDDSDREIARLLRGDIAGEMPFVDDRPPETTIKAHEDSLVLMVPKQQLVIKLHQDEVFASHFYRVISILLLNRLRDISSRLGYGRRTYDEGQVLDDSIEYQDELDFNVLDHVSLAGARFDWLLKCLNVKGA</sequence>
<dbReference type="GO" id="GO:0005829">
    <property type="term" value="C:cytosol"/>
    <property type="evidence" value="ECO:0007669"/>
    <property type="project" value="TreeGrafter"/>
</dbReference>
<dbReference type="EMBL" id="PVWG01000065">
    <property type="protein sequence ID" value="PSB15269.1"/>
    <property type="molecule type" value="Genomic_DNA"/>
</dbReference>
<comment type="caution">
    <text evidence="2">The sequence shown here is derived from an EMBL/GenBank/DDBJ whole genome shotgun (WGS) entry which is preliminary data.</text>
</comment>
<name>A0A2T1D468_9CYAN</name>
<dbReference type="InterPro" id="IPR014710">
    <property type="entry name" value="RmlC-like_jellyroll"/>
</dbReference>
<dbReference type="Gene3D" id="2.60.120.10">
    <property type="entry name" value="Jelly Rolls"/>
    <property type="match status" value="2"/>
</dbReference>
<proteinExistence type="predicted"/>
<protein>
    <submittedName>
        <fullName evidence="2">Cyclic nucleotide-binding protein</fullName>
    </submittedName>
</protein>
<dbReference type="NCBIfam" id="TIGR03896">
    <property type="entry name" value="cyc_nuc_ocin"/>
    <property type="match status" value="1"/>
</dbReference>
<gene>
    <name evidence="2" type="ORF">C7B65_24765</name>
</gene>
<evidence type="ECO:0000259" key="1">
    <source>
        <dbReference type="PROSITE" id="PS50042"/>
    </source>
</evidence>
<evidence type="ECO:0000313" key="3">
    <source>
        <dbReference type="Proteomes" id="UP000238634"/>
    </source>
</evidence>
<dbReference type="PANTHER" id="PTHR24567">
    <property type="entry name" value="CRP FAMILY TRANSCRIPTIONAL REGULATORY PROTEIN"/>
    <property type="match status" value="1"/>
</dbReference>
<reference evidence="2 3" key="2">
    <citation type="submission" date="2018-03" db="EMBL/GenBank/DDBJ databases">
        <title>The ancient ancestry and fast evolution of plastids.</title>
        <authorList>
            <person name="Moore K.R."/>
            <person name="Magnabosco C."/>
            <person name="Momper L."/>
            <person name="Gold D.A."/>
            <person name="Bosak T."/>
            <person name="Fournier G.P."/>
        </authorList>
    </citation>
    <scope>NUCLEOTIDE SEQUENCE [LARGE SCALE GENOMIC DNA]</scope>
    <source>
        <strain evidence="2 3">ULC007</strain>
    </source>
</reference>
<dbReference type="RefSeq" id="WP_106254193.1">
    <property type="nucleotide sequence ID" value="NZ_PVWG01000065.1"/>
</dbReference>
<dbReference type="InterPro" id="IPR023892">
    <property type="entry name" value="cNMP-bd"/>
</dbReference>
<dbReference type="InterPro" id="IPR018490">
    <property type="entry name" value="cNMP-bd_dom_sf"/>
</dbReference>
<dbReference type="AlphaFoldDB" id="A0A2T1D468"/>
<dbReference type="Proteomes" id="UP000238634">
    <property type="component" value="Unassembled WGS sequence"/>
</dbReference>
<dbReference type="SMART" id="SM00100">
    <property type="entry name" value="cNMP"/>
    <property type="match status" value="2"/>
</dbReference>
<feature type="domain" description="Cyclic nucleotide-binding" evidence="1">
    <location>
        <begin position="169"/>
        <end position="283"/>
    </location>
</feature>
<dbReference type="Pfam" id="PF00027">
    <property type="entry name" value="cNMP_binding"/>
    <property type="match status" value="2"/>
</dbReference>
<dbReference type="CDD" id="cd00038">
    <property type="entry name" value="CAP_ED"/>
    <property type="match status" value="2"/>
</dbReference>
<reference evidence="2 3" key="1">
    <citation type="submission" date="2018-02" db="EMBL/GenBank/DDBJ databases">
        <authorList>
            <person name="Cohen D.B."/>
            <person name="Kent A.D."/>
        </authorList>
    </citation>
    <scope>NUCLEOTIDE SEQUENCE [LARGE SCALE GENOMIC DNA]</scope>
    <source>
        <strain evidence="2 3">ULC007</strain>
    </source>
</reference>
<evidence type="ECO:0000313" key="2">
    <source>
        <dbReference type="EMBL" id="PSB15269.1"/>
    </source>
</evidence>
<dbReference type="InterPro" id="IPR000595">
    <property type="entry name" value="cNMP-bd_dom"/>
</dbReference>
<dbReference type="PROSITE" id="PS50042">
    <property type="entry name" value="CNMP_BINDING_3"/>
    <property type="match status" value="2"/>
</dbReference>
<organism evidence="2 3">
    <name type="scientific">Phormidesmis priestleyi ULC007</name>
    <dbReference type="NCBI Taxonomy" id="1920490"/>
    <lineage>
        <taxon>Bacteria</taxon>
        <taxon>Bacillati</taxon>
        <taxon>Cyanobacteriota</taxon>
        <taxon>Cyanophyceae</taxon>
        <taxon>Leptolyngbyales</taxon>
        <taxon>Leptolyngbyaceae</taxon>
        <taxon>Phormidesmis</taxon>
    </lineage>
</organism>
<accession>A0A2T1D468</accession>
<dbReference type="GO" id="GO:0003700">
    <property type="term" value="F:DNA-binding transcription factor activity"/>
    <property type="evidence" value="ECO:0007669"/>
    <property type="project" value="TreeGrafter"/>
</dbReference>
<keyword evidence="3" id="KW-1185">Reference proteome</keyword>
<feature type="domain" description="Cyclic nucleotide-binding" evidence="1">
    <location>
        <begin position="5"/>
        <end position="116"/>
    </location>
</feature>
<dbReference type="SUPFAM" id="SSF51206">
    <property type="entry name" value="cAMP-binding domain-like"/>
    <property type="match status" value="2"/>
</dbReference>
<dbReference type="InterPro" id="IPR050397">
    <property type="entry name" value="Env_Response_Regulators"/>
</dbReference>